<evidence type="ECO:0000313" key="2">
    <source>
        <dbReference type="EMBL" id="CAK7326424.1"/>
    </source>
</evidence>
<accession>A0AAV1R211</accession>
<reference evidence="2 3" key="1">
    <citation type="submission" date="2024-01" db="EMBL/GenBank/DDBJ databases">
        <authorList>
            <person name="Waweru B."/>
        </authorList>
    </citation>
    <scope>NUCLEOTIDE SEQUENCE [LARGE SCALE GENOMIC DNA]</scope>
</reference>
<gene>
    <name evidence="2" type="ORF">DCAF_LOCUS4124</name>
</gene>
<evidence type="ECO:0000256" key="1">
    <source>
        <dbReference type="SAM" id="MobiDB-lite"/>
    </source>
</evidence>
<protein>
    <submittedName>
        <fullName evidence="2">Uncharacterized protein</fullName>
    </submittedName>
</protein>
<feature type="region of interest" description="Disordered" evidence="1">
    <location>
        <begin position="56"/>
        <end position="75"/>
    </location>
</feature>
<feature type="compositionally biased region" description="Basic and acidic residues" evidence="1">
    <location>
        <begin position="63"/>
        <end position="75"/>
    </location>
</feature>
<name>A0AAV1R211_9ROSI</name>
<sequence length="131" mass="15024">MKYIPFFGTRYGTTKSKTVQGGSECNNIADHEMVDDLGLNDKQDCLELDPSWEFPSLDESEEEEHKKQEDDQDQVDGREKLCTFDEDSWQILVSKSGTKKEEHKTAPVIKVSFVAGKCGQILEWRYSNLEI</sequence>
<organism evidence="2 3">
    <name type="scientific">Dovyalis caffra</name>
    <dbReference type="NCBI Taxonomy" id="77055"/>
    <lineage>
        <taxon>Eukaryota</taxon>
        <taxon>Viridiplantae</taxon>
        <taxon>Streptophyta</taxon>
        <taxon>Embryophyta</taxon>
        <taxon>Tracheophyta</taxon>
        <taxon>Spermatophyta</taxon>
        <taxon>Magnoliopsida</taxon>
        <taxon>eudicotyledons</taxon>
        <taxon>Gunneridae</taxon>
        <taxon>Pentapetalae</taxon>
        <taxon>rosids</taxon>
        <taxon>fabids</taxon>
        <taxon>Malpighiales</taxon>
        <taxon>Salicaceae</taxon>
        <taxon>Flacourtieae</taxon>
        <taxon>Dovyalis</taxon>
    </lineage>
</organism>
<proteinExistence type="predicted"/>
<evidence type="ECO:0000313" key="3">
    <source>
        <dbReference type="Proteomes" id="UP001314170"/>
    </source>
</evidence>
<dbReference type="AlphaFoldDB" id="A0AAV1R211"/>
<comment type="caution">
    <text evidence="2">The sequence shown here is derived from an EMBL/GenBank/DDBJ whole genome shotgun (WGS) entry which is preliminary data.</text>
</comment>
<keyword evidence="3" id="KW-1185">Reference proteome</keyword>
<dbReference type="Proteomes" id="UP001314170">
    <property type="component" value="Unassembled WGS sequence"/>
</dbReference>
<dbReference type="EMBL" id="CAWUPB010000851">
    <property type="protein sequence ID" value="CAK7326424.1"/>
    <property type="molecule type" value="Genomic_DNA"/>
</dbReference>